<dbReference type="InterPro" id="IPR029017">
    <property type="entry name" value="Enolase-like_N"/>
</dbReference>
<dbReference type="InterPro" id="IPR036849">
    <property type="entry name" value="Enolase-like_C_sf"/>
</dbReference>
<dbReference type="InterPro" id="IPR013341">
    <property type="entry name" value="Mandelate_racemase_N_dom"/>
</dbReference>
<dbReference type="PANTHER" id="PTHR48080:SF2">
    <property type="entry name" value="D-GALACTONATE DEHYDRATASE"/>
    <property type="match status" value="1"/>
</dbReference>
<dbReference type="GO" id="GO:0009063">
    <property type="term" value="P:amino acid catabolic process"/>
    <property type="evidence" value="ECO:0007669"/>
    <property type="project" value="InterPro"/>
</dbReference>
<dbReference type="SUPFAM" id="SSF51604">
    <property type="entry name" value="Enolase C-terminal domain-like"/>
    <property type="match status" value="1"/>
</dbReference>
<accession>A0A645BK71</accession>
<dbReference type="GO" id="GO:0008927">
    <property type="term" value="F:mannonate dehydratase activity"/>
    <property type="evidence" value="ECO:0007669"/>
    <property type="project" value="UniProtKB-EC"/>
</dbReference>
<evidence type="ECO:0000259" key="2">
    <source>
        <dbReference type="SMART" id="SM00922"/>
    </source>
</evidence>
<comment type="caution">
    <text evidence="3">The sequence shown here is derived from an EMBL/GenBank/DDBJ whole genome shotgun (WGS) entry which is preliminary data.</text>
</comment>
<organism evidence="3">
    <name type="scientific">bioreactor metagenome</name>
    <dbReference type="NCBI Taxonomy" id="1076179"/>
    <lineage>
        <taxon>unclassified sequences</taxon>
        <taxon>metagenomes</taxon>
        <taxon>ecological metagenomes</taxon>
    </lineage>
</organism>
<reference evidence="3" key="1">
    <citation type="submission" date="2019-08" db="EMBL/GenBank/DDBJ databases">
        <authorList>
            <person name="Kucharzyk K."/>
            <person name="Murdoch R.W."/>
            <person name="Higgins S."/>
            <person name="Loffler F."/>
        </authorList>
    </citation>
    <scope>NUCLEOTIDE SEQUENCE</scope>
</reference>
<keyword evidence="1 3" id="KW-0456">Lyase</keyword>
<sequence length="346" mass="38756">METYIEAMAPYLIGRSPFDIKHTTCAMFDDFAIRRSSCDFYSAWSAIEIALWDIAGKACGQPVYNLLGGRCREKIRVYANGWWGGAQTIDEVVDRALAVKAKGFTAMKWDPFKGYWRTYITPQQENYAVDCVKAVREAVGPDIDLLIEVHRRLSPWHAAHFSERIEPYNPFWIEEPCLADNIDLVVEAKKGIKAPVVTGETLYSKYDFIPVFEKRAAEIINPDICVSGIQGMMEIASMADPYNILVSPHNFNSNLIGLAAMVHMSVAVPNFLIGEMFLTVEEGSAAVASSKLTVKDGFVDLPTAPGLGVDVDMEALAKYPYKYFERKFPFKGAAMYSDEFPKKADY</sequence>
<dbReference type="Pfam" id="PF02746">
    <property type="entry name" value="MR_MLE_N"/>
    <property type="match status" value="1"/>
</dbReference>
<dbReference type="AlphaFoldDB" id="A0A645BK71"/>
<protein>
    <submittedName>
        <fullName evidence="3">D-mannonate dehydratase</fullName>
        <ecNumber evidence="3">4.2.1.8</ecNumber>
    </submittedName>
</protein>
<dbReference type="InterPro" id="IPR013342">
    <property type="entry name" value="Mandelate_racemase_C"/>
</dbReference>
<dbReference type="Gene3D" id="3.20.20.120">
    <property type="entry name" value="Enolase-like C-terminal domain"/>
    <property type="match status" value="1"/>
</dbReference>
<dbReference type="CDD" id="cd03316">
    <property type="entry name" value="MR_like"/>
    <property type="match status" value="1"/>
</dbReference>
<dbReference type="Gene3D" id="3.30.390.10">
    <property type="entry name" value="Enolase-like, N-terminal domain"/>
    <property type="match status" value="1"/>
</dbReference>
<feature type="domain" description="Mandelate racemase/muconate lactonizing enzyme C-terminal" evidence="2">
    <location>
        <begin position="89"/>
        <end position="195"/>
    </location>
</feature>
<evidence type="ECO:0000313" key="3">
    <source>
        <dbReference type="EMBL" id="MPM65727.1"/>
    </source>
</evidence>
<dbReference type="InterPro" id="IPR029065">
    <property type="entry name" value="Enolase_C-like"/>
</dbReference>
<dbReference type="InterPro" id="IPR034593">
    <property type="entry name" value="DgoD-like"/>
</dbReference>
<dbReference type="Pfam" id="PF13378">
    <property type="entry name" value="MR_MLE_C"/>
    <property type="match status" value="1"/>
</dbReference>
<dbReference type="InterPro" id="IPR018110">
    <property type="entry name" value="Mandel_Rmase/mucon_lact_enz_CS"/>
</dbReference>
<dbReference type="EMBL" id="VSSQ01020681">
    <property type="protein sequence ID" value="MPM65727.1"/>
    <property type="molecule type" value="Genomic_DNA"/>
</dbReference>
<dbReference type="SFLD" id="SFLDS00001">
    <property type="entry name" value="Enolase"/>
    <property type="match status" value="1"/>
</dbReference>
<dbReference type="SUPFAM" id="SSF54826">
    <property type="entry name" value="Enolase N-terminal domain-like"/>
    <property type="match status" value="1"/>
</dbReference>
<dbReference type="SFLD" id="SFLDG00179">
    <property type="entry name" value="mandelate_racemase"/>
    <property type="match status" value="1"/>
</dbReference>
<dbReference type="EC" id="4.2.1.8" evidence="3"/>
<name>A0A645BK71_9ZZZZ</name>
<gene>
    <name evidence="3" type="ORF">SDC9_112627</name>
</gene>
<dbReference type="SMART" id="SM00922">
    <property type="entry name" value="MR_MLE"/>
    <property type="match status" value="1"/>
</dbReference>
<dbReference type="PROSITE" id="PS00908">
    <property type="entry name" value="MR_MLE_1"/>
    <property type="match status" value="1"/>
</dbReference>
<evidence type="ECO:0000256" key="1">
    <source>
        <dbReference type="ARBA" id="ARBA00023239"/>
    </source>
</evidence>
<proteinExistence type="predicted"/>
<dbReference type="PANTHER" id="PTHR48080">
    <property type="entry name" value="D-GALACTONATE DEHYDRATASE-RELATED"/>
    <property type="match status" value="1"/>
</dbReference>